<feature type="region of interest" description="Disordered" evidence="1">
    <location>
        <begin position="1"/>
        <end position="53"/>
    </location>
</feature>
<protein>
    <submittedName>
        <fullName evidence="3">Uncharacterized protein</fullName>
    </submittedName>
</protein>
<dbReference type="Proteomes" id="UP001237642">
    <property type="component" value="Unassembled WGS sequence"/>
</dbReference>
<name>A0AAD8HKS7_9APIA</name>
<evidence type="ECO:0000313" key="3">
    <source>
        <dbReference type="EMBL" id="KAK1368471.1"/>
    </source>
</evidence>
<accession>A0AAD8HKS7</accession>
<evidence type="ECO:0000313" key="2">
    <source>
        <dbReference type="EMBL" id="KAK1347355.1"/>
    </source>
</evidence>
<reference evidence="3" key="1">
    <citation type="submission" date="2023-02" db="EMBL/GenBank/DDBJ databases">
        <title>Genome of toxic invasive species Heracleum sosnowskyi carries increased number of genes despite the absence of recent whole-genome duplications.</title>
        <authorList>
            <person name="Schelkunov M."/>
            <person name="Shtratnikova V."/>
            <person name="Makarenko M."/>
            <person name="Klepikova A."/>
            <person name="Omelchenko D."/>
            <person name="Novikova G."/>
            <person name="Obukhova E."/>
            <person name="Bogdanov V."/>
            <person name="Penin A."/>
            <person name="Logacheva M."/>
        </authorList>
    </citation>
    <scope>NUCLEOTIDE SEQUENCE</scope>
    <source>
        <strain evidence="3">Hsosn_3</strain>
        <tissue evidence="3">Leaf</tissue>
    </source>
</reference>
<gene>
    <name evidence="3" type="ORF">POM88_034563</name>
    <name evidence="2" type="ORF">POM88_055045</name>
</gene>
<dbReference type="EMBL" id="JAUIZM010000008">
    <property type="protein sequence ID" value="KAK1368471.1"/>
    <property type="molecule type" value="Genomic_DNA"/>
</dbReference>
<proteinExistence type="predicted"/>
<dbReference type="AlphaFoldDB" id="A0AAD8HKS7"/>
<feature type="compositionally biased region" description="Acidic residues" evidence="1">
    <location>
        <begin position="14"/>
        <end position="23"/>
    </location>
</feature>
<dbReference type="EMBL" id="JAUIZM010000219">
    <property type="protein sequence ID" value="KAK1347355.1"/>
    <property type="molecule type" value="Genomic_DNA"/>
</dbReference>
<feature type="compositionally biased region" description="Acidic residues" evidence="1">
    <location>
        <begin position="37"/>
        <end position="47"/>
    </location>
</feature>
<organism evidence="3 4">
    <name type="scientific">Heracleum sosnowskyi</name>
    <dbReference type="NCBI Taxonomy" id="360622"/>
    <lineage>
        <taxon>Eukaryota</taxon>
        <taxon>Viridiplantae</taxon>
        <taxon>Streptophyta</taxon>
        <taxon>Embryophyta</taxon>
        <taxon>Tracheophyta</taxon>
        <taxon>Spermatophyta</taxon>
        <taxon>Magnoliopsida</taxon>
        <taxon>eudicotyledons</taxon>
        <taxon>Gunneridae</taxon>
        <taxon>Pentapetalae</taxon>
        <taxon>asterids</taxon>
        <taxon>campanulids</taxon>
        <taxon>Apiales</taxon>
        <taxon>Apiaceae</taxon>
        <taxon>Apioideae</taxon>
        <taxon>apioid superclade</taxon>
        <taxon>Tordylieae</taxon>
        <taxon>Tordyliinae</taxon>
        <taxon>Heracleum</taxon>
    </lineage>
</organism>
<reference evidence="3" key="2">
    <citation type="submission" date="2023-05" db="EMBL/GenBank/DDBJ databases">
        <authorList>
            <person name="Schelkunov M.I."/>
        </authorList>
    </citation>
    <scope>NUCLEOTIDE SEQUENCE</scope>
    <source>
        <strain evidence="3">Hsosn_3</strain>
        <tissue evidence="3">Leaf</tissue>
    </source>
</reference>
<evidence type="ECO:0000256" key="1">
    <source>
        <dbReference type="SAM" id="MobiDB-lite"/>
    </source>
</evidence>
<comment type="caution">
    <text evidence="3">The sequence shown here is derived from an EMBL/GenBank/DDBJ whole genome shotgun (WGS) entry which is preliminary data.</text>
</comment>
<keyword evidence="4" id="KW-1185">Reference proteome</keyword>
<sequence>MSEFKISPYTGDWDMSEDWDDHEDQGLNSEERQTVDGLEDGDGDGVQDGDITIYPYPYGEPEFGIILNFKAMIDCPSDDVTFLSSPPDLQAIWVVPSLPYDSLPNYDSPAHNLEAQAQLLQV</sequence>
<evidence type="ECO:0000313" key="4">
    <source>
        <dbReference type="Proteomes" id="UP001237642"/>
    </source>
</evidence>